<dbReference type="Pfam" id="PF12804">
    <property type="entry name" value="NTP_transf_3"/>
    <property type="match status" value="1"/>
</dbReference>
<evidence type="ECO:0000259" key="3">
    <source>
        <dbReference type="Pfam" id="PF12804"/>
    </source>
</evidence>
<evidence type="ECO:0000256" key="2">
    <source>
        <dbReference type="ARBA" id="ARBA00022695"/>
    </source>
</evidence>
<dbReference type="GO" id="GO:0016779">
    <property type="term" value="F:nucleotidyltransferase activity"/>
    <property type="evidence" value="ECO:0007669"/>
    <property type="project" value="UniProtKB-KW"/>
</dbReference>
<keyword evidence="2 4" id="KW-0548">Nucleotidyltransferase</keyword>
<keyword evidence="1 4" id="KW-0808">Transferase</keyword>
<keyword evidence="5" id="KW-1185">Reference proteome</keyword>
<organism evidence="4 5">
    <name type="scientific">Microvenator marinus</name>
    <dbReference type="NCBI Taxonomy" id="2600177"/>
    <lineage>
        <taxon>Bacteria</taxon>
        <taxon>Deltaproteobacteria</taxon>
        <taxon>Bradymonadales</taxon>
        <taxon>Microvenatoraceae</taxon>
        <taxon>Microvenator</taxon>
    </lineage>
</organism>
<dbReference type="InterPro" id="IPR050065">
    <property type="entry name" value="GlmU-like"/>
</dbReference>
<dbReference type="PANTHER" id="PTHR43584">
    <property type="entry name" value="NUCLEOTIDYL TRANSFERASE"/>
    <property type="match status" value="1"/>
</dbReference>
<dbReference type="PANTHER" id="PTHR43584:SF8">
    <property type="entry name" value="N-ACETYLMURAMATE ALPHA-1-PHOSPHATE URIDYLYLTRANSFERASE"/>
    <property type="match status" value="1"/>
</dbReference>
<dbReference type="EMBL" id="CP042467">
    <property type="protein sequence ID" value="QED29630.1"/>
    <property type="molecule type" value="Genomic_DNA"/>
</dbReference>
<evidence type="ECO:0000313" key="5">
    <source>
        <dbReference type="Proteomes" id="UP000321595"/>
    </source>
</evidence>
<reference evidence="4 5" key="1">
    <citation type="submission" date="2019-08" db="EMBL/GenBank/DDBJ databases">
        <authorList>
            <person name="Liang Q."/>
        </authorList>
    </citation>
    <scope>NUCLEOTIDE SEQUENCE [LARGE SCALE GENOMIC DNA]</scope>
    <source>
        <strain evidence="4 5">V1718</strain>
    </source>
</reference>
<dbReference type="InterPro" id="IPR025877">
    <property type="entry name" value="MobA-like_NTP_Trfase"/>
</dbReference>
<sequence length="260" mass="29088">MKAIIIAAGMGSRLEHHTNEKPKCMVEVNSMSILDHQLHALRSNGISEFHVIRGYLADKLILPEEAGEKVKYFLNEKYRENNILFSLMYAKESLEGDVITTYSDIVYTPEVVAKLAASTHDISLVIDRQWALAYEGRDDHPVEQAELAICEGEKVLRVGKQVGPEGAAGEFIGLAKFNAKGAEIARTTWERVRAQYEDDQPFQAAKLFRKAYLTDLILELIADGADVGAVFIDGGWREIDTVQDLERVNSDTEIAQKSEF</sequence>
<dbReference type="InterPro" id="IPR029044">
    <property type="entry name" value="Nucleotide-diphossugar_trans"/>
</dbReference>
<gene>
    <name evidence="4" type="ORF">FRD01_20800</name>
</gene>
<protein>
    <submittedName>
        <fullName evidence="4">Phosphocholine cytidylyltransferase family protein</fullName>
    </submittedName>
</protein>
<dbReference type="AlphaFoldDB" id="A0A5B8XVI5"/>
<proteinExistence type="predicted"/>
<accession>A0A5B8XVI5</accession>
<name>A0A5B8XVI5_9DELT</name>
<dbReference type="Gene3D" id="3.90.550.10">
    <property type="entry name" value="Spore Coat Polysaccharide Biosynthesis Protein SpsA, Chain A"/>
    <property type="match status" value="1"/>
</dbReference>
<evidence type="ECO:0000256" key="1">
    <source>
        <dbReference type="ARBA" id="ARBA00022679"/>
    </source>
</evidence>
<dbReference type="RefSeq" id="WP_146962863.1">
    <property type="nucleotide sequence ID" value="NZ_CP042467.1"/>
</dbReference>
<evidence type="ECO:0000313" key="4">
    <source>
        <dbReference type="EMBL" id="QED29630.1"/>
    </source>
</evidence>
<dbReference type="CDD" id="cd02523">
    <property type="entry name" value="PC_cytidylyltransferase"/>
    <property type="match status" value="1"/>
</dbReference>
<dbReference type="OrthoDB" id="9788272at2"/>
<dbReference type="SUPFAM" id="SSF53448">
    <property type="entry name" value="Nucleotide-diphospho-sugar transferases"/>
    <property type="match status" value="1"/>
</dbReference>
<dbReference type="Proteomes" id="UP000321595">
    <property type="component" value="Chromosome"/>
</dbReference>
<feature type="domain" description="MobA-like NTP transferase" evidence="3">
    <location>
        <begin position="3"/>
        <end position="142"/>
    </location>
</feature>
<dbReference type="KEGG" id="bbae:FRD01_20800"/>